<sequence length="217" mass="24204">MPPVTAPTLNYHELVDTLLEFLEVAIHYVLYVREIYPADIFEPRRKYNVPVRMSRHPVLNGYIRDVLAGIKPDLQKGVVSKVYLAIHDPARNVVEKFTFQIRSLMEGIEEGVRKHAQTTINTSDVEAYLRSFLLKIAVCDSMLNPNPPDCSFVLLVELAGDHPTPTSVSTGAPWVPSEPTDVEVTSPSLIPLKTMDAGLLKMQLYVEESDAKQSSTG</sequence>
<dbReference type="InterPro" id="IPR003511">
    <property type="entry name" value="HORMA_dom"/>
</dbReference>
<dbReference type="RefSeq" id="XP_016608337.1">
    <property type="nucleotide sequence ID" value="XM_016752860.1"/>
</dbReference>
<organism evidence="3 4">
    <name type="scientific">Spizellomyces punctatus (strain DAOM BR117)</name>
    <dbReference type="NCBI Taxonomy" id="645134"/>
    <lineage>
        <taxon>Eukaryota</taxon>
        <taxon>Fungi</taxon>
        <taxon>Fungi incertae sedis</taxon>
        <taxon>Chytridiomycota</taxon>
        <taxon>Chytridiomycota incertae sedis</taxon>
        <taxon>Chytridiomycetes</taxon>
        <taxon>Spizellomycetales</taxon>
        <taxon>Spizellomycetaceae</taxon>
        <taxon>Spizellomyces</taxon>
    </lineage>
</organism>
<dbReference type="SUPFAM" id="SSF56019">
    <property type="entry name" value="The spindle assembly checkpoint protein mad2"/>
    <property type="match status" value="1"/>
</dbReference>
<evidence type="ECO:0000259" key="2">
    <source>
        <dbReference type="PROSITE" id="PS50815"/>
    </source>
</evidence>
<dbReference type="eggNOG" id="KOG3186">
    <property type="taxonomic scope" value="Eukaryota"/>
</dbReference>
<comment type="similarity">
    <text evidence="1">Belongs to the MAD2 family.</text>
</comment>
<name>A0A0L0HGR2_SPIPD</name>
<reference evidence="3 4" key="1">
    <citation type="submission" date="2009-08" db="EMBL/GenBank/DDBJ databases">
        <title>The Genome Sequence of Spizellomyces punctatus strain DAOM BR117.</title>
        <authorList>
            <consortium name="The Broad Institute Genome Sequencing Platform"/>
            <person name="Russ C."/>
            <person name="Cuomo C."/>
            <person name="Shea T."/>
            <person name="Young S.K."/>
            <person name="Zeng Q."/>
            <person name="Koehrsen M."/>
            <person name="Haas B."/>
            <person name="Borodovsky M."/>
            <person name="Guigo R."/>
            <person name="Alvarado L."/>
            <person name="Berlin A."/>
            <person name="Bochicchio J."/>
            <person name="Borenstein D."/>
            <person name="Chapman S."/>
            <person name="Chen Z."/>
            <person name="Engels R."/>
            <person name="Freedman E."/>
            <person name="Gellesch M."/>
            <person name="Goldberg J."/>
            <person name="Griggs A."/>
            <person name="Gujja S."/>
            <person name="Heiman D."/>
            <person name="Hepburn T."/>
            <person name="Howarth C."/>
            <person name="Jen D."/>
            <person name="Larson L."/>
            <person name="Lewis B."/>
            <person name="Mehta T."/>
            <person name="Park D."/>
            <person name="Pearson M."/>
            <person name="Roberts A."/>
            <person name="Saif S."/>
            <person name="Shenoy N."/>
            <person name="Sisk P."/>
            <person name="Stolte C."/>
            <person name="Sykes S."/>
            <person name="Thomson T."/>
            <person name="Walk T."/>
            <person name="White J."/>
            <person name="Yandava C."/>
            <person name="Burger G."/>
            <person name="Gray M.W."/>
            <person name="Holland P.W.H."/>
            <person name="King N."/>
            <person name="Lang F.B.F."/>
            <person name="Roger A.J."/>
            <person name="Ruiz-Trillo I."/>
            <person name="Lander E."/>
            <person name="Nusbaum C."/>
        </authorList>
    </citation>
    <scope>NUCLEOTIDE SEQUENCE [LARGE SCALE GENOMIC DNA]</scope>
    <source>
        <strain evidence="3 4">DAOM BR117</strain>
    </source>
</reference>
<dbReference type="GO" id="GO:0016035">
    <property type="term" value="C:zeta DNA polymerase complex"/>
    <property type="evidence" value="ECO:0007669"/>
    <property type="project" value="TreeGrafter"/>
</dbReference>
<dbReference type="PANTHER" id="PTHR11842:SF10">
    <property type="entry name" value="MITOTIC SPINDLE ASSEMBLY CHECKPOINT PROTEIN MAD2B"/>
    <property type="match status" value="1"/>
</dbReference>
<dbReference type="GeneID" id="27688062"/>
<keyword evidence="4" id="KW-1185">Reference proteome</keyword>
<gene>
    <name evidence="3" type="ORF">SPPG_04624</name>
</gene>
<evidence type="ECO:0000256" key="1">
    <source>
        <dbReference type="ARBA" id="ARBA00010348"/>
    </source>
</evidence>
<dbReference type="InterPro" id="IPR045091">
    <property type="entry name" value="Mad2-like"/>
</dbReference>
<proteinExistence type="inferred from homology"/>
<evidence type="ECO:0000313" key="4">
    <source>
        <dbReference type="Proteomes" id="UP000053201"/>
    </source>
</evidence>
<dbReference type="AlphaFoldDB" id="A0A0L0HGR2"/>
<dbReference type="Gene3D" id="3.30.900.10">
    <property type="entry name" value="HORMA domain"/>
    <property type="match status" value="1"/>
</dbReference>
<dbReference type="InParanoid" id="A0A0L0HGR2"/>
<dbReference type="VEuPathDB" id="FungiDB:SPPG_04624"/>
<feature type="domain" description="HORMA" evidence="2">
    <location>
        <begin position="12"/>
        <end position="206"/>
    </location>
</feature>
<protein>
    <recommendedName>
        <fullName evidence="2">HORMA domain-containing protein</fullName>
    </recommendedName>
</protein>
<dbReference type="Pfam" id="PF02301">
    <property type="entry name" value="HORMA"/>
    <property type="match status" value="1"/>
</dbReference>
<dbReference type="OrthoDB" id="21254at2759"/>
<dbReference type="PANTHER" id="PTHR11842">
    <property type="entry name" value="MITOTIC SPINDLE ASSEMBLY CHECKPOINT PROTEIN MAD2"/>
    <property type="match status" value="1"/>
</dbReference>
<dbReference type="Proteomes" id="UP000053201">
    <property type="component" value="Unassembled WGS sequence"/>
</dbReference>
<dbReference type="OMA" id="CEDFPWI"/>
<accession>A0A0L0HGR2</accession>
<dbReference type="InterPro" id="IPR036570">
    <property type="entry name" value="HORMA_dom_sf"/>
</dbReference>
<evidence type="ECO:0000313" key="3">
    <source>
        <dbReference type="EMBL" id="KND00298.1"/>
    </source>
</evidence>
<dbReference type="STRING" id="645134.A0A0L0HGR2"/>
<dbReference type="FunCoup" id="A0A0L0HGR2">
    <property type="interactions" value="3"/>
</dbReference>
<dbReference type="EMBL" id="KQ257456">
    <property type="protein sequence ID" value="KND00298.1"/>
    <property type="molecule type" value="Genomic_DNA"/>
</dbReference>
<dbReference type="PROSITE" id="PS50815">
    <property type="entry name" value="HORMA"/>
    <property type="match status" value="1"/>
</dbReference>